<dbReference type="SUPFAM" id="SSF54523">
    <property type="entry name" value="Pili subunits"/>
    <property type="match status" value="1"/>
</dbReference>
<dbReference type="AlphaFoldDB" id="A0A366HWS2"/>
<evidence type="ECO:0000259" key="2">
    <source>
        <dbReference type="Pfam" id="PF08334"/>
    </source>
</evidence>
<accession>A0A366HWS2</accession>
<feature type="transmembrane region" description="Helical" evidence="1">
    <location>
        <begin position="20"/>
        <end position="39"/>
    </location>
</feature>
<sequence>MSHPVQPGAKKKRWPWWVRLLGWLSVPVLVMTAIAWVFMNRQAAQHTGGKESYQKDWQAKAQLEELKFSLWLARRSNGKYPSEKDGGLGSVVLRRHKDEDKEEIGEPEEVTEKLKDPWGRRFRYRFPGVHKKDSYDLYSLGADGIEDTEDDIKNW</sequence>
<dbReference type="InterPro" id="IPR045584">
    <property type="entry name" value="Pilin-like"/>
</dbReference>
<reference evidence="3 4" key="1">
    <citation type="submission" date="2018-06" db="EMBL/GenBank/DDBJ databases">
        <title>Genomic Encyclopedia of Type Strains, Phase IV (KMG-IV): sequencing the most valuable type-strain genomes for metagenomic binning, comparative biology and taxonomic classification.</title>
        <authorList>
            <person name="Goeker M."/>
        </authorList>
    </citation>
    <scope>NUCLEOTIDE SEQUENCE [LARGE SCALE GENOMIC DNA]</scope>
    <source>
        <strain evidence="3 4">DSM 25532</strain>
    </source>
</reference>
<dbReference type="RefSeq" id="WP_113957013.1">
    <property type="nucleotide sequence ID" value="NZ_QNRR01000001.1"/>
</dbReference>
<keyword evidence="1" id="KW-0472">Membrane</keyword>
<keyword evidence="1" id="KW-0812">Transmembrane</keyword>
<dbReference type="Pfam" id="PF08334">
    <property type="entry name" value="T2SSG"/>
    <property type="match status" value="1"/>
</dbReference>
<comment type="caution">
    <text evidence="3">The sequence shown here is derived from an EMBL/GenBank/DDBJ whole genome shotgun (WGS) entry which is preliminary data.</text>
</comment>
<protein>
    <submittedName>
        <fullName evidence="3">Type II secretion system protein G</fullName>
    </submittedName>
</protein>
<evidence type="ECO:0000313" key="3">
    <source>
        <dbReference type="EMBL" id="RBP48139.1"/>
    </source>
</evidence>
<evidence type="ECO:0000256" key="1">
    <source>
        <dbReference type="SAM" id="Phobius"/>
    </source>
</evidence>
<dbReference type="Proteomes" id="UP000253426">
    <property type="component" value="Unassembled WGS sequence"/>
</dbReference>
<dbReference type="InterPro" id="IPR013545">
    <property type="entry name" value="T2SS_protein-GspG_C"/>
</dbReference>
<dbReference type="EMBL" id="QNRR01000001">
    <property type="protein sequence ID" value="RBP48139.1"/>
    <property type="molecule type" value="Genomic_DNA"/>
</dbReference>
<keyword evidence="1" id="KW-1133">Transmembrane helix</keyword>
<feature type="domain" description="Type II secretion system protein GspG C-terminal" evidence="2">
    <location>
        <begin position="56"/>
        <end position="155"/>
    </location>
</feature>
<dbReference type="OrthoDB" id="9795612at2"/>
<evidence type="ECO:0000313" key="4">
    <source>
        <dbReference type="Proteomes" id="UP000253426"/>
    </source>
</evidence>
<name>A0A366HWS2_9BACT</name>
<keyword evidence="4" id="KW-1185">Reference proteome</keyword>
<organism evidence="3 4">
    <name type="scientific">Roseimicrobium gellanilyticum</name>
    <dbReference type="NCBI Taxonomy" id="748857"/>
    <lineage>
        <taxon>Bacteria</taxon>
        <taxon>Pseudomonadati</taxon>
        <taxon>Verrucomicrobiota</taxon>
        <taxon>Verrucomicrobiia</taxon>
        <taxon>Verrucomicrobiales</taxon>
        <taxon>Verrucomicrobiaceae</taxon>
        <taxon>Roseimicrobium</taxon>
    </lineage>
</organism>
<proteinExistence type="predicted"/>
<gene>
    <name evidence="3" type="ORF">DES53_101939</name>
</gene>
<dbReference type="Gene3D" id="3.30.700.10">
    <property type="entry name" value="Glycoprotein, Type 4 Pilin"/>
    <property type="match status" value="1"/>
</dbReference>